<dbReference type="GO" id="GO:0016787">
    <property type="term" value="F:hydrolase activity"/>
    <property type="evidence" value="ECO:0007669"/>
    <property type="project" value="UniProtKB-KW"/>
</dbReference>
<dbReference type="SUPFAM" id="SSF53474">
    <property type="entry name" value="alpha/beta-Hydrolases"/>
    <property type="match status" value="1"/>
</dbReference>
<sequence length="285" mass="32261">MSVPWSVGIVVEGNEVGMTQPVTWILLRGLTRESGHWGSFPSVLEAELQRQQPGVVLELLDLPGNGSMHRLTSPSRVDDMVEVCRDEMLRRGIPPPYHLLAMSLGAMVVSDWMRRYPEEVSGSVLINTSLRPFSPFFRRLRPSNYWPLLMLSLFRVSLRQREAKVLALTTRLLDQPDSVLNTWVELQRSHPVGRRNALRQLLAAMRYRASYAKPRAPMLLLCSKGDELVDWRCSQAISRAWGVPLRLHANAGHDLPLDDGGWVARSVADWLRAQQVLAPVDMMPK</sequence>
<evidence type="ECO:0000259" key="1">
    <source>
        <dbReference type="Pfam" id="PF12697"/>
    </source>
</evidence>
<name>A0AA95SMU8_9BURK</name>
<keyword evidence="3" id="KW-1185">Reference proteome</keyword>
<dbReference type="InterPro" id="IPR000073">
    <property type="entry name" value="AB_hydrolase_1"/>
</dbReference>
<dbReference type="InterPro" id="IPR029058">
    <property type="entry name" value="AB_hydrolase_fold"/>
</dbReference>
<protein>
    <submittedName>
        <fullName evidence="2">Alpha/beta hydrolase</fullName>
    </submittedName>
</protein>
<keyword evidence="2" id="KW-0378">Hydrolase</keyword>
<reference evidence="2" key="1">
    <citation type="submission" date="2023-01" db="EMBL/GenBank/DDBJ databases">
        <title>Whole genome sequence of Paucibacter sp. S2-9 isolated from pond sediment.</title>
        <authorList>
            <person name="Jung J.Y."/>
        </authorList>
    </citation>
    <scope>NUCLEOTIDE SEQUENCE</scope>
    <source>
        <strain evidence="2">S2-9</strain>
    </source>
</reference>
<proteinExistence type="predicted"/>
<accession>A0AA95SMU8</accession>
<organism evidence="2 3">
    <name type="scientific">Paucibacter sediminis</name>
    <dbReference type="NCBI Taxonomy" id="3019553"/>
    <lineage>
        <taxon>Bacteria</taxon>
        <taxon>Pseudomonadati</taxon>
        <taxon>Pseudomonadota</taxon>
        <taxon>Betaproteobacteria</taxon>
        <taxon>Burkholderiales</taxon>
        <taxon>Sphaerotilaceae</taxon>
        <taxon>Roseateles</taxon>
    </lineage>
</organism>
<dbReference type="KEGG" id="pais:PFX98_16740"/>
<dbReference type="EMBL" id="CP116346">
    <property type="protein sequence ID" value="WIT10550.1"/>
    <property type="molecule type" value="Genomic_DNA"/>
</dbReference>
<gene>
    <name evidence="2" type="ORF">PFX98_16740</name>
</gene>
<feature type="domain" description="AB hydrolase-1" evidence="1">
    <location>
        <begin position="25"/>
        <end position="265"/>
    </location>
</feature>
<dbReference type="Pfam" id="PF12697">
    <property type="entry name" value="Abhydrolase_6"/>
    <property type="match status" value="1"/>
</dbReference>
<dbReference type="Proteomes" id="UP001177769">
    <property type="component" value="Chromosome"/>
</dbReference>
<dbReference type="AlphaFoldDB" id="A0AA95SMU8"/>
<dbReference type="Gene3D" id="3.40.50.1820">
    <property type="entry name" value="alpha/beta hydrolase"/>
    <property type="match status" value="1"/>
</dbReference>
<dbReference type="RefSeq" id="WP_285231623.1">
    <property type="nucleotide sequence ID" value="NZ_CP116346.1"/>
</dbReference>
<evidence type="ECO:0000313" key="2">
    <source>
        <dbReference type="EMBL" id="WIT10550.1"/>
    </source>
</evidence>
<evidence type="ECO:0000313" key="3">
    <source>
        <dbReference type="Proteomes" id="UP001177769"/>
    </source>
</evidence>